<keyword evidence="5" id="KW-0539">Nucleus</keyword>
<dbReference type="Pfam" id="PF04516">
    <property type="entry name" value="CP2"/>
    <property type="match status" value="1"/>
</dbReference>
<evidence type="ECO:0000256" key="6">
    <source>
        <dbReference type="SAM" id="MobiDB-lite"/>
    </source>
</evidence>
<gene>
    <name evidence="8" type="ORF">GSTUAT00007606001</name>
</gene>
<dbReference type="InterPro" id="IPR040167">
    <property type="entry name" value="TF_CP2-like"/>
</dbReference>
<evidence type="ECO:0000259" key="7">
    <source>
        <dbReference type="PROSITE" id="PS51968"/>
    </source>
</evidence>
<sequence length="820" mass="89147">MLDFGVLWRFSRLTAGQSSQKPPDELFERFRQSFPGVRAGSTSGPSESHLQTAGGLHDSTLNQPRQVPCHILEARVVPASPFSTLNRGRGGGNGLLVIAWGEGKFGHDHEDLEPTPKAPSEPFRFTPSLLDPTSAAFAAFANQPPGLFTPTPGGTNTVYNPAHNDLQTPNVGINVGTPLSLPNTTVMAPPTTSGVGVTDYDPQTIQPHQFHNYHPFSQPLQPHFLDPTQYAPASPGPGSPMDLGDGGGEILPEPGPLDGSAMGPTQLLALEGKQYDHELGPIASSERFRFNVVLNAPTAMVKHPDEIPVTYLNKGQAYAISILDTAPPPGAGPMRYRTYVRISFHDETQRSRPASCWQLWKEGRGTNEAHQRGGKLQAVEYVEASSQPEDDKKKGRVDIETASFDSFAVIWSPSSSGSPETSVSVRFNFLSTDFSHSKGVKGIPVRLCAKTEVLSSGSPHPPRERPEICFCKVKLFRDHGAERKLANDILHVKKTIEKLKQQANQVEGVGMKAFGKKGKKDEDPVKPGKALKHKRTWSMSSASSVGGGRTQEEDTNAKLASMQDMFTSTRAVSVLYLRGSEIDDPDLHPVHLPGEMPEISEDVWARRRSSVATTNTTASSFVSPTPSSESQSSQRGDAFNSLESRDWERGFQPLPHPQQQQPHHLGVSDAPVRIKPDAGMLSGWIEAIGIDSSYNAPPERPVKPVMSIYILPTPIGSPPQADQYYRAVYLQARASSCLAASIASKCGIDPSAVLRTVHVNPRGLTILVDDEFVREMPEGQDMKVQAVEIREESPFTSLPQESEGEAGTGAKNGWELRLIY</sequence>
<evidence type="ECO:0000256" key="3">
    <source>
        <dbReference type="ARBA" id="ARBA00023125"/>
    </source>
</evidence>
<proteinExistence type="predicted"/>
<dbReference type="InterPro" id="IPR057520">
    <property type="entry name" value="GRHL1/CP2_C"/>
</dbReference>
<protein>
    <recommendedName>
        <fullName evidence="7">Grh/CP2 DB domain-containing protein</fullName>
    </recommendedName>
</protein>
<feature type="compositionally biased region" description="Low complexity" evidence="6">
    <location>
        <begin position="610"/>
        <end position="633"/>
    </location>
</feature>
<keyword evidence="2" id="KW-0805">Transcription regulation</keyword>
<dbReference type="PANTHER" id="PTHR11037:SF20">
    <property type="entry name" value="PROTEIN GRAINYHEAD"/>
    <property type="match status" value="1"/>
</dbReference>
<keyword evidence="9" id="KW-1185">Reference proteome</keyword>
<evidence type="ECO:0000313" key="8">
    <source>
        <dbReference type="EMBL" id="CUS08295.1"/>
    </source>
</evidence>
<comment type="subcellular location">
    <subcellularLocation>
        <location evidence="1">Nucleus</location>
    </subcellularLocation>
</comment>
<dbReference type="EMBL" id="LN891140">
    <property type="protein sequence ID" value="CUS08295.1"/>
    <property type="molecule type" value="Genomic_DNA"/>
</dbReference>
<dbReference type="PROSITE" id="PS51968">
    <property type="entry name" value="GRH_CP2_DB"/>
    <property type="match status" value="1"/>
</dbReference>
<name>A0A292PNM3_9PEZI</name>
<organism evidence="8 9">
    <name type="scientific">Tuber aestivum</name>
    <name type="common">summer truffle</name>
    <dbReference type="NCBI Taxonomy" id="59557"/>
    <lineage>
        <taxon>Eukaryota</taxon>
        <taxon>Fungi</taxon>
        <taxon>Dikarya</taxon>
        <taxon>Ascomycota</taxon>
        <taxon>Pezizomycotina</taxon>
        <taxon>Pezizomycetes</taxon>
        <taxon>Pezizales</taxon>
        <taxon>Tuberaceae</taxon>
        <taxon>Tuber</taxon>
    </lineage>
</organism>
<evidence type="ECO:0000313" key="9">
    <source>
        <dbReference type="Proteomes" id="UP001412239"/>
    </source>
</evidence>
<reference evidence="8" key="1">
    <citation type="submission" date="2015-10" db="EMBL/GenBank/DDBJ databases">
        <authorList>
            <person name="Regsiter A."/>
            <person name="william w."/>
        </authorList>
    </citation>
    <scope>NUCLEOTIDE SEQUENCE</scope>
    <source>
        <strain evidence="8">Montdore</strain>
    </source>
</reference>
<dbReference type="Proteomes" id="UP001412239">
    <property type="component" value="Unassembled WGS sequence"/>
</dbReference>
<evidence type="ECO:0000256" key="5">
    <source>
        <dbReference type="ARBA" id="ARBA00023242"/>
    </source>
</evidence>
<dbReference type="GO" id="GO:0001228">
    <property type="term" value="F:DNA-binding transcription activator activity, RNA polymerase II-specific"/>
    <property type="evidence" value="ECO:0007669"/>
    <property type="project" value="TreeGrafter"/>
</dbReference>
<evidence type="ECO:0000256" key="2">
    <source>
        <dbReference type="ARBA" id="ARBA00023015"/>
    </source>
</evidence>
<evidence type="ECO:0000256" key="1">
    <source>
        <dbReference type="ARBA" id="ARBA00004123"/>
    </source>
</evidence>
<feature type="domain" description="Grh/CP2 DB" evidence="7">
    <location>
        <begin position="286"/>
        <end position="539"/>
    </location>
</feature>
<dbReference type="GO" id="GO:0000978">
    <property type="term" value="F:RNA polymerase II cis-regulatory region sequence-specific DNA binding"/>
    <property type="evidence" value="ECO:0007669"/>
    <property type="project" value="TreeGrafter"/>
</dbReference>
<dbReference type="PANTHER" id="PTHR11037">
    <property type="entry name" value="TRANSCRIPTION FACTOR CP2"/>
    <property type="match status" value="1"/>
</dbReference>
<feature type="region of interest" description="Disordered" evidence="6">
    <location>
        <begin position="510"/>
        <end position="554"/>
    </location>
</feature>
<keyword evidence="4" id="KW-0804">Transcription</keyword>
<evidence type="ECO:0000256" key="4">
    <source>
        <dbReference type="ARBA" id="ARBA00023163"/>
    </source>
</evidence>
<dbReference type="AlphaFoldDB" id="A0A292PNM3"/>
<dbReference type="GO" id="GO:0005634">
    <property type="term" value="C:nucleus"/>
    <property type="evidence" value="ECO:0007669"/>
    <property type="project" value="UniProtKB-SubCell"/>
</dbReference>
<accession>A0A292PNM3</accession>
<feature type="compositionally biased region" description="Polar residues" evidence="6">
    <location>
        <begin position="40"/>
        <end position="51"/>
    </location>
</feature>
<dbReference type="Pfam" id="PF25416">
    <property type="entry name" value="GRHL1_C"/>
    <property type="match status" value="1"/>
</dbReference>
<keyword evidence="3" id="KW-0238">DNA-binding</keyword>
<dbReference type="InterPro" id="IPR007604">
    <property type="entry name" value="CP2"/>
</dbReference>
<feature type="region of interest" description="Disordered" evidence="6">
    <location>
        <begin position="610"/>
        <end position="670"/>
    </location>
</feature>
<feature type="region of interest" description="Disordered" evidence="6">
    <location>
        <begin position="35"/>
        <end position="55"/>
    </location>
</feature>